<comment type="caution">
    <text evidence="10">The sequence shown here is derived from an EMBL/GenBank/DDBJ whole genome shotgun (WGS) entry which is preliminary data.</text>
</comment>
<protein>
    <recommendedName>
        <fullName evidence="9">RRM domain-containing protein</fullName>
    </recommendedName>
</protein>
<evidence type="ECO:0000256" key="8">
    <source>
        <dbReference type="PROSITE-ProRule" id="PRU00176"/>
    </source>
</evidence>
<dbReference type="InterPro" id="IPR012677">
    <property type="entry name" value="Nucleotide-bd_a/b_plait_sf"/>
</dbReference>
<dbReference type="Proteomes" id="UP001497623">
    <property type="component" value="Unassembled WGS sequence"/>
</dbReference>
<feature type="domain" description="RRM" evidence="9">
    <location>
        <begin position="96"/>
        <end position="171"/>
    </location>
</feature>
<evidence type="ECO:0000256" key="4">
    <source>
        <dbReference type="ARBA" id="ARBA00022490"/>
    </source>
</evidence>
<dbReference type="GO" id="GO:0000785">
    <property type="term" value="C:chromatin"/>
    <property type="evidence" value="ECO:0007669"/>
    <property type="project" value="TreeGrafter"/>
</dbReference>
<accession>A0AAV2S2K2</accession>
<keyword evidence="4" id="KW-0963">Cytoplasm</keyword>
<dbReference type="FunFam" id="3.30.70.330:FF:000030">
    <property type="entry name" value="Heterogeneous nuclear ribonucleoprotein d0 isoform"/>
    <property type="match status" value="1"/>
</dbReference>
<evidence type="ECO:0000256" key="3">
    <source>
        <dbReference type="ARBA" id="ARBA00022481"/>
    </source>
</evidence>
<evidence type="ECO:0000256" key="6">
    <source>
        <dbReference type="ARBA" id="ARBA00022884"/>
    </source>
</evidence>
<name>A0AAV2S2K2_MEGNR</name>
<evidence type="ECO:0000256" key="1">
    <source>
        <dbReference type="ARBA" id="ARBA00004123"/>
    </source>
</evidence>
<evidence type="ECO:0000256" key="7">
    <source>
        <dbReference type="ARBA" id="ARBA00023242"/>
    </source>
</evidence>
<evidence type="ECO:0000256" key="5">
    <source>
        <dbReference type="ARBA" id="ARBA00022737"/>
    </source>
</evidence>
<reference evidence="10 11" key="1">
    <citation type="submission" date="2024-05" db="EMBL/GenBank/DDBJ databases">
        <authorList>
            <person name="Wallberg A."/>
        </authorList>
    </citation>
    <scope>NUCLEOTIDE SEQUENCE [LARGE SCALE GENOMIC DNA]</scope>
</reference>
<dbReference type="GO" id="GO:0005654">
    <property type="term" value="C:nucleoplasm"/>
    <property type="evidence" value="ECO:0007669"/>
    <property type="project" value="TreeGrafter"/>
</dbReference>
<proteinExistence type="predicted"/>
<keyword evidence="6 8" id="KW-0694">RNA-binding</keyword>
<organism evidence="10 11">
    <name type="scientific">Meganyctiphanes norvegica</name>
    <name type="common">Northern krill</name>
    <name type="synonym">Thysanopoda norvegica</name>
    <dbReference type="NCBI Taxonomy" id="48144"/>
    <lineage>
        <taxon>Eukaryota</taxon>
        <taxon>Metazoa</taxon>
        <taxon>Ecdysozoa</taxon>
        <taxon>Arthropoda</taxon>
        <taxon>Crustacea</taxon>
        <taxon>Multicrustacea</taxon>
        <taxon>Malacostraca</taxon>
        <taxon>Eumalacostraca</taxon>
        <taxon>Eucarida</taxon>
        <taxon>Euphausiacea</taxon>
        <taxon>Euphausiidae</taxon>
        <taxon>Meganyctiphanes</taxon>
    </lineage>
</organism>
<dbReference type="EMBL" id="CAXKWB010037857">
    <property type="protein sequence ID" value="CAL4150749.1"/>
    <property type="molecule type" value="Genomic_DNA"/>
</dbReference>
<dbReference type="PROSITE" id="PS50102">
    <property type="entry name" value="RRM"/>
    <property type="match status" value="2"/>
</dbReference>
<evidence type="ECO:0000313" key="11">
    <source>
        <dbReference type="Proteomes" id="UP001497623"/>
    </source>
</evidence>
<dbReference type="Pfam" id="PF00076">
    <property type="entry name" value="RRM_1"/>
    <property type="match status" value="2"/>
</dbReference>
<dbReference type="PANTHER" id="PTHR48033">
    <property type="entry name" value="RNA-BINDING (RRM/RBD/RNP MOTIFS) FAMILY PROTEIN"/>
    <property type="match status" value="1"/>
</dbReference>
<dbReference type="Gene3D" id="3.30.70.330">
    <property type="match status" value="2"/>
</dbReference>
<dbReference type="AlphaFoldDB" id="A0AAV2S2K2"/>
<dbReference type="GO" id="GO:0003723">
    <property type="term" value="F:RNA binding"/>
    <property type="evidence" value="ECO:0007669"/>
    <property type="project" value="UniProtKB-UniRule"/>
</dbReference>
<evidence type="ECO:0000313" key="10">
    <source>
        <dbReference type="EMBL" id="CAL4150749.1"/>
    </source>
</evidence>
<dbReference type="InterPro" id="IPR035979">
    <property type="entry name" value="RBD_domain_sf"/>
</dbReference>
<feature type="non-terminal residue" evidence="10">
    <location>
        <position position="171"/>
    </location>
</feature>
<gene>
    <name evidence="10" type="ORF">MNOR_LOCUS30610</name>
</gene>
<evidence type="ECO:0000259" key="9">
    <source>
        <dbReference type="PROSITE" id="PS50102"/>
    </source>
</evidence>
<dbReference type="SMART" id="SM00360">
    <property type="entry name" value="RRM"/>
    <property type="match status" value="2"/>
</dbReference>
<keyword evidence="3" id="KW-0488">Methylation</keyword>
<dbReference type="InterPro" id="IPR000504">
    <property type="entry name" value="RRM_dom"/>
</dbReference>
<dbReference type="PANTHER" id="PTHR48033:SF10">
    <property type="entry name" value="RNA-BINDING PROTEIN SQUID"/>
    <property type="match status" value="1"/>
</dbReference>
<feature type="domain" description="RRM" evidence="9">
    <location>
        <begin position="16"/>
        <end position="98"/>
    </location>
</feature>
<dbReference type="GO" id="GO:0010468">
    <property type="term" value="P:regulation of gene expression"/>
    <property type="evidence" value="ECO:0007669"/>
    <property type="project" value="TreeGrafter"/>
</dbReference>
<dbReference type="SUPFAM" id="SSF54928">
    <property type="entry name" value="RNA-binding domain, RBD"/>
    <property type="match status" value="2"/>
</dbReference>
<evidence type="ECO:0000256" key="2">
    <source>
        <dbReference type="ARBA" id="ARBA00004496"/>
    </source>
</evidence>
<comment type="subcellular location">
    <subcellularLocation>
        <location evidence="2">Cytoplasm</location>
    </subcellularLocation>
    <subcellularLocation>
        <location evidence="1">Nucleus</location>
    </subcellularLocation>
</comment>
<keyword evidence="7" id="KW-0539">Nucleus</keyword>
<keyword evidence="5" id="KW-0677">Repeat</keyword>
<dbReference type="GO" id="GO:0005737">
    <property type="term" value="C:cytoplasm"/>
    <property type="evidence" value="ECO:0007669"/>
    <property type="project" value="UniProtKB-SubCell"/>
</dbReference>
<dbReference type="CDD" id="cd12325">
    <property type="entry name" value="RRM1_hnRNPA_hnRNPD_like"/>
    <property type="match status" value="1"/>
</dbReference>
<sequence>MSEHENGDDGAKNDGRKLFIGGLSWETKDQGLKDYFGKYGEVEAVNIKTDPNTGRSRGFCFLVFKEASAVDAVMEAGNHVIDGKKVDPKKAKARTGKIFVGGLKPEITNEDITAYFSEFGTIVDTAIPMDKMKNERKGFCFITFEEEAVAKKLIATPKQTIKGIEVDVKKA</sequence>
<keyword evidence="11" id="KW-1185">Reference proteome</keyword>